<evidence type="ECO:0000256" key="1">
    <source>
        <dbReference type="ARBA" id="ARBA00022741"/>
    </source>
</evidence>
<sequence length="487" mass="55372">MASFSNVKVLDPCLYLSSYSGLAESKKSFMDYKLHPLLQEGLKRNGFKYITEIQQEVLNSEAISLPGDMLGRNTLLASDSGSGKTLAYLLPILNNIFHSKDAENSPKSGRKLFANAEDLYYERKFTNKKLSKDNLIKKSEMKGALIIGPSRELLNQIYSLIRRLDVSNTLRVNRVGSSVQLFSPIVEHITAQSEYRNKREISSKDMDSVSVKNIVNNSNWKLNDIMLATPMVFKFLVDDTMKYDPYNINPQTIVMDEFDLLFTNPGMSDAMLQILRKFGGERDKLFKEFNNNRQFLLSGSTLPEYIQGTKSEEFLNSCFKNLNTIQTSNFGKCNPNLKTQFIDADNLPLAPEMYLLSLIRKDIERNYNTVIFCDTQEQCDEISSILFNEEIPNLPYYAGLESTLRVETLHQLYKGKCRVIISTNIFSRGIDTCNIGHVIQYNFAKNINDYIHRVGRAGRMGKAGKVTNFVTQKDASNAKRIRNALGI</sequence>
<evidence type="ECO:0000259" key="8">
    <source>
        <dbReference type="PROSITE" id="PS51192"/>
    </source>
</evidence>
<dbReference type="GO" id="GO:0005524">
    <property type="term" value="F:ATP binding"/>
    <property type="evidence" value="ECO:0007669"/>
    <property type="project" value="UniProtKB-UniRule"/>
</dbReference>
<dbReference type="EMBL" id="CAMPGE010008282">
    <property type="protein sequence ID" value="CAI2367187.1"/>
    <property type="molecule type" value="Genomic_DNA"/>
</dbReference>
<dbReference type="CDD" id="cd18787">
    <property type="entry name" value="SF2_C_DEAD"/>
    <property type="match status" value="1"/>
</dbReference>
<name>A0AAD1UE67_EUPCR</name>
<reference evidence="11" key="1">
    <citation type="submission" date="2023-07" db="EMBL/GenBank/DDBJ databases">
        <authorList>
            <consortium name="AG Swart"/>
            <person name="Singh M."/>
            <person name="Singh A."/>
            <person name="Seah K."/>
            <person name="Emmerich C."/>
        </authorList>
    </citation>
    <scope>NUCLEOTIDE SEQUENCE</scope>
    <source>
        <strain evidence="11">DP1</strain>
    </source>
</reference>
<evidence type="ECO:0000259" key="9">
    <source>
        <dbReference type="PROSITE" id="PS51194"/>
    </source>
</evidence>
<feature type="domain" description="Helicase C-terminal" evidence="9">
    <location>
        <begin position="354"/>
        <end position="487"/>
    </location>
</feature>
<keyword evidence="3 7" id="KW-0347">Helicase</keyword>
<comment type="function">
    <text evidence="7">RNA helicase.</text>
</comment>
<feature type="domain" description="DEAD-box RNA helicase Q" evidence="10">
    <location>
        <begin position="27"/>
        <end position="55"/>
    </location>
</feature>
<evidence type="ECO:0000256" key="3">
    <source>
        <dbReference type="ARBA" id="ARBA00022806"/>
    </source>
</evidence>
<organism evidence="11 12">
    <name type="scientific">Euplotes crassus</name>
    <dbReference type="NCBI Taxonomy" id="5936"/>
    <lineage>
        <taxon>Eukaryota</taxon>
        <taxon>Sar</taxon>
        <taxon>Alveolata</taxon>
        <taxon>Ciliophora</taxon>
        <taxon>Intramacronucleata</taxon>
        <taxon>Spirotrichea</taxon>
        <taxon>Hypotrichia</taxon>
        <taxon>Euplotida</taxon>
        <taxon>Euplotidae</taxon>
        <taxon>Moneuplotes</taxon>
    </lineage>
</organism>
<dbReference type="PANTHER" id="PTHR24031">
    <property type="entry name" value="RNA HELICASE"/>
    <property type="match status" value="1"/>
</dbReference>
<keyword evidence="2 7" id="KW-0378">Hydrolase</keyword>
<protein>
    <recommendedName>
        <fullName evidence="7">ATP-dependent RNA helicase</fullName>
        <ecNumber evidence="7">3.6.4.13</ecNumber>
    </recommendedName>
</protein>
<evidence type="ECO:0000256" key="6">
    <source>
        <dbReference type="PROSITE-ProRule" id="PRU00552"/>
    </source>
</evidence>
<dbReference type="GO" id="GO:0003723">
    <property type="term" value="F:RNA binding"/>
    <property type="evidence" value="ECO:0007669"/>
    <property type="project" value="UniProtKB-UniRule"/>
</dbReference>
<proteinExistence type="inferred from homology"/>
<dbReference type="PROSITE" id="PS51192">
    <property type="entry name" value="HELICASE_ATP_BIND_1"/>
    <property type="match status" value="1"/>
</dbReference>
<gene>
    <name evidence="11" type="ORF">ECRASSUSDP1_LOCUS8465</name>
</gene>
<keyword evidence="12" id="KW-1185">Reference proteome</keyword>
<comment type="domain">
    <text evidence="7">The Q motif is unique to and characteristic of the DEAD box family of RNA helicases and controls ATP binding and hydrolysis.</text>
</comment>
<dbReference type="InterPro" id="IPR011545">
    <property type="entry name" value="DEAD/DEAH_box_helicase_dom"/>
</dbReference>
<keyword evidence="1 7" id="KW-0547">Nucleotide-binding</keyword>
<keyword evidence="4 7" id="KW-0067">ATP-binding</keyword>
<dbReference type="InterPro" id="IPR014014">
    <property type="entry name" value="RNA_helicase_DEAD_Q_motif"/>
</dbReference>
<evidence type="ECO:0000256" key="2">
    <source>
        <dbReference type="ARBA" id="ARBA00022801"/>
    </source>
</evidence>
<evidence type="ECO:0000256" key="7">
    <source>
        <dbReference type="RuleBase" id="RU365068"/>
    </source>
</evidence>
<dbReference type="EC" id="3.6.4.13" evidence="7"/>
<evidence type="ECO:0000313" key="12">
    <source>
        <dbReference type="Proteomes" id="UP001295684"/>
    </source>
</evidence>
<dbReference type="GO" id="GO:0003724">
    <property type="term" value="F:RNA helicase activity"/>
    <property type="evidence" value="ECO:0007669"/>
    <property type="project" value="UniProtKB-EC"/>
</dbReference>
<feature type="short sequence motif" description="Q motif" evidence="6">
    <location>
        <begin position="27"/>
        <end position="55"/>
    </location>
</feature>
<evidence type="ECO:0000256" key="4">
    <source>
        <dbReference type="ARBA" id="ARBA00022840"/>
    </source>
</evidence>
<dbReference type="InterPro" id="IPR027417">
    <property type="entry name" value="P-loop_NTPase"/>
</dbReference>
<dbReference type="GO" id="GO:0016787">
    <property type="term" value="F:hydrolase activity"/>
    <property type="evidence" value="ECO:0007669"/>
    <property type="project" value="UniProtKB-KW"/>
</dbReference>
<evidence type="ECO:0000256" key="5">
    <source>
        <dbReference type="ARBA" id="ARBA00022884"/>
    </source>
</evidence>
<dbReference type="SMART" id="SM00490">
    <property type="entry name" value="HELICc"/>
    <property type="match status" value="1"/>
</dbReference>
<feature type="domain" description="Helicase ATP-binding" evidence="8">
    <location>
        <begin position="65"/>
        <end position="319"/>
    </location>
</feature>
<dbReference type="AlphaFoldDB" id="A0AAD1UE67"/>
<dbReference type="PROSITE" id="PS51194">
    <property type="entry name" value="HELICASE_CTER"/>
    <property type="match status" value="1"/>
</dbReference>
<dbReference type="PROSITE" id="PS51195">
    <property type="entry name" value="Q_MOTIF"/>
    <property type="match status" value="1"/>
</dbReference>
<evidence type="ECO:0000259" key="10">
    <source>
        <dbReference type="PROSITE" id="PS51195"/>
    </source>
</evidence>
<dbReference type="SMART" id="SM00487">
    <property type="entry name" value="DEXDc"/>
    <property type="match status" value="1"/>
</dbReference>
<dbReference type="Gene3D" id="3.40.50.300">
    <property type="entry name" value="P-loop containing nucleotide triphosphate hydrolases"/>
    <property type="match status" value="2"/>
</dbReference>
<dbReference type="Pfam" id="PF00271">
    <property type="entry name" value="Helicase_C"/>
    <property type="match status" value="1"/>
</dbReference>
<dbReference type="InterPro" id="IPR001650">
    <property type="entry name" value="Helicase_C-like"/>
</dbReference>
<dbReference type="Pfam" id="PF00270">
    <property type="entry name" value="DEAD"/>
    <property type="match status" value="1"/>
</dbReference>
<dbReference type="Proteomes" id="UP001295684">
    <property type="component" value="Unassembled WGS sequence"/>
</dbReference>
<dbReference type="InterPro" id="IPR014001">
    <property type="entry name" value="Helicase_ATP-bd"/>
</dbReference>
<keyword evidence="5 7" id="KW-0694">RNA-binding</keyword>
<evidence type="ECO:0000313" key="11">
    <source>
        <dbReference type="EMBL" id="CAI2367187.1"/>
    </source>
</evidence>
<dbReference type="SUPFAM" id="SSF52540">
    <property type="entry name" value="P-loop containing nucleoside triphosphate hydrolases"/>
    <property type="match status" value="1"/>
</dbReference>
<comment type="similarity">
    <text evidence="7">Belongs to the DEAD box helicase family.</text>
</comment>
<comment type="catalytic activity">
    <reaction evidence="7">
        <text>ATP + H2O = ADP + phosphate + H(+)</text>
        <dbReference type="Rhea" id="RHEA:13065"/>
        <dbReference type="ChEBI" id="CHEBI:15377"/>
        <dbReference type="ChEBI" id="CHEBI:15378"/>
        <dbReference type="ChEBI" id="CHEBI:30616"/>
        <dbReference type="ChEBI" id="CHEBI:43474"/>
        <dbReference type="ChEBI" id="CHEBI:456216"/>
        <dbReference type="EC" id="3.6.4.13"/>
    </reaction>
</comment>
<accession>A0AAD1UE67</accession>
<comment type="caution">
    <text evidence="11">The sequence shown here is derived from an EMBL/GenBank/DDBJ whole genome shotgun (WGS) entry which is preliminary data.</text>
</comment>